<proteinExistence type="predicted"/>
<keyword evidence="3" id="KW-1185">Reference proteome</keyword>
<feature type="compositionally biased region" description="Basic and acidic residues" evidence="1">
    <location>
        <begin position="36"/>
        <end position="60"/>
    </location>
</feature>
<accession>A0ABQ3IKD8</accession>
<organism evidence="2 3">
    <name type="scientific">Aliiroseovarius zhejiangensis</name>
    <dbReference type="NCBI Taxonomy" id="1632025"/>
    <lineage>
        <taxon>Bacteria</taxon>
        <taxon>Pseudomonadati</taxon>
        <taxon>Pseudomonadota</taxon>
        <taxon>Alphaproteobacteria</taxon>
        <taxon>Rhodobacterales</taxon>
        <taxon>Paracoccaceae</taxon>
        <taxon>Aliiroseovarius</taxon>
    </lineage>
</organism>
<dbReference type="RefSeq" id="WP_191284755.1">
    <property type="nucleotide sequence ID" value="NZ_BNCH01000001.1"/>
</dbReference>
<gene>
    <name evidence="2" type="ORF">GCM10016455_03540</name>
</gene>
<name>A0ABQ3IKD8_9RHOB</name>
<evidence type="ECO:0000313" key="3">
    <source>
        <dbReference type="Proteomes" id="UP000609802"/>
    </source>
</evidence>
<evidence type="ECO:0000313" key="2">
    <source>
        <dbReference type="EMBL" id="GHE87094.1"/>
    </source>
</evidence>
<feature type="region of interest" description="Disordered" evidence="1">
    <location>
        <begin position="29"/>
        <end position="73"/>
    </location>
</feature>
<sequence>MNLNQIINMIVRQVTRRLVNKGVDAGIDMASRRGKSREEMTNEERARADSQSRQGKDMAKRARKARRVTRKLF</sequence>
<evidence type="ECO:0008006" key="4">
    <source>
        <dbReference type="Google" id="ProtNLM"/>
    </source>
</evidence>
<dbReference type="EMBL" id="BNCH01000001">
    <property type="protein sequence ID" value="GHE87094.1"/>
    <property type="molecule type" value="Genomic_DNA"/>
</dbReference>
<evidence type="ECO:0000256" key="1">
    <source>
        <dbReference type="SAM" id="MobiDB-lite"/>
    </source>
</evidence>
<dbReference type="Proteomes" id="UP000609802">
    <property type="component" value="Unassembled WGS sequence"/>
</dbReference>
<feature type="compositionally biased region" description="Basic residues" evidence="1">
    <location>
        <begin position="61"/>
        <end position="73"/>
    </location>
</feature>
<protein>
    <recommendedName>
        <fullName evidence="4">CsbD family protein</fullName>
    </recommendedName>
</protein>
<reference evidence="3" key="1">
    <citation type="journal article" date="2019" name="Int. J. Syst. Evol. Microbiol.">
        <title>The Global Catalogue of Microorganisms (GCM) 10K type strain sequencing project: providing services to taxonomists for standard genome sequencing and annotation.</title>
        <authorList>
            <consortium name="The Broad Institute Genomics Platform"/>
            <consortium name="The Broad Institute Genome Sequencing Center for Infectious Disease"/>
            <person name="Wu L."/>
            <person name="Ma J."/>
        </authorList>
    </citation>
    <scope>NUCLEOTIDE SEQUENCE [LARGE SCALE GENOMIC DNA]</scope>
    <source>
        <strain evidence="3">KCTC 42443</strain>
    </source>
</reference>
<comment type="caution">
    <text evidence="2">The sequence shown here is derived from an EMBL/GenBank/DDBJ whole genome shotgun (WGS) entry which is preliminary data.</text>
</comment>